<keyword evidence="1" id="KW-0472">Membrane</keyword>
<feature type="transmembrane region" description="Helical" evidence="1">
    <location>
        <begin position="33"/>
        <end position="54"/>
    </location>
</feature>
<dbReference type="EMBL" id="JALAOH010000003">
    <property type="protein sequence ID" value="MCY8315331.1"/>
    <property type="molecule type" value="Genomic_DNA"/>
</dbReference>
<comment type="caution">
    <text evidence="2">The sequence shown here is derived from an EMBL/GenBank/DDBJ whole genome shotgun (WGS) entry which is preliminary data.</text>
</comment>
<dbReference type="RefSeq" id="WP_249848062.1">
    <property type="nucleotide sequence ID" value="NZ_JALAOH010000003.1"/>
</dbReference>
<sequence length="249" mass="27728">MTILFSFLFILYLLGTQIPLAEATKLISGVLNSKFITSAITSWPLAIVIIAFAFRKGILDILRKRKIQLEAGGGNGVKVDIGEVMDEKLENVKETTAKNVSDAKQVNDNKNVINFPELTMTMNNLEIDKVFIDALSDPEKSINDTWDLFSTNLSKIIAFVSENTTLTFECDTLHAMDVLYEDNKISKITAEAVKDLFDIFRLAAIKGASANVDKVAFARKAKEYYVVCVDTLERLRSELSESLAEDLQS</sequence>
<name>A0AAP3CF58_BACVA</name>
<reference evidence="2" key="1">
    <citation type="submission" date="2022-02" db="EMBL/GenBank/DDBJ databases">
        <title>Crop Bioprotection Bacillus Genome Sequencing.</title>
        <authorList>
            <person name="Dunlap C."/>
        </authorList>
    </citation>
    <scope>NUCLEOTIDE SEQUENCE</scope>
    <source>
        <strain evidence="2">98-1</strain>
    </source>
</reference>
<protein>
    <submittedName>
        <fullName evidence="2">Uncharacterized protein</fullName>
    </submittedName>
</protein>
<keyword evidence="1" id="KW-0812">Transmembrane</keyword>
<organism evidence="2 3">
    <name type="scientific">Bacillus vallismortis</name>
    <dbReference type="NCBI Taxonomy" id="72361"/>
    <lineage>
        <taxon>Bacteria</taxon>
        <taxon>Bacillati</taxon>
        <taxon>Bacillota</taxon>
        <taxon>Bacilli</taxon>
        <taxon>Bacillales</taxon>
        <taxon>Bacillaceae</taxon>
        <taxon>Bacillus</taxon>
    </lineage>
</organism>
<keyword evidence="1" id="KW-1133">Transmembrane helix</keyword>
<proteinExistence type="predicted"/>
<evidence type="ECO:0000256" key="1">
    <source>
        <dbReference type="SAM" id="Phobius"/>
    </source>
</evidence>
<evidence type="ECO:0000313" key="3">
    <source>
        <dbReference type="Proteomes" id="UP001067121"/>
    </source>
</evidence>
<accession>A0AAP3CF58</accession>
<evidence type="ECO:0000313" key="2">
    <source>
        <dbReference type="EMBL" id="MCY8315331.1"/>
    </source>
</evidence>
<gene>
    <name evidence="2" type="ORF">MOC71_00910</name>
</gene>
<dbReference type="AlphaFoldDB" id="A0AAP3CF58"/>
<dbReference type="Proteomes" id="UP001067121">
    <property type="component" value="Unassembled WGS sequence"/>
</dbReference>